<dbReference type="Proteomes" id="UP000028760">
    <property type="component" value="Unassembled WGS sequence"/>
</dbReference>
<feature type="domain" description="Ig-like" evidence="10">
    <location>
        <begin position="36"/>
        <end position="115"/>
    </location>
</feature>
<dbReference type="Pfam" id="PF07686">
    <property type="entry name" value="V-set"/>
    <property type="match status" value="1"/>
</dbReference>
<feature type="domain" description="Ig-like" evidence="10">
    <location>
        <begin position="148"/>
        <end position="256"/>
    </location>
</feature>
<evidence type="ECO:0000256" key="1">
    <source>
        <dbReference type="ARBA" id="ARBA00004236"/>
    </source>
</evidence>
<feature type="chain" id="PRO_5001919796" description="Ig-like domain-containing protein" evidence="9">
    <location>
        <begin position="20"/>
        <end position="337"/>
    </location>
</feature>
<reference evidence="11" key="2">
    <citation type="submission" date="2025-08" db="UniProtKB">
        <authorList>
            <consortium name="Ensembl"/>
        </authorList>
    </citation>
    <scope>IDENTIFICATION</scope>
</reference>
<sequence length="337" mass="37624">IQNLFLLWASLFLLHQGLLFIIDTDCLVPVVTVQLGDPVTLSCAFSERLQSTAWLHWYKQSAGDTLKFIVLQQKSIKPNFERNVSTSRIAATNDDKVSKLTIRKTVLQDEGMYHCAHMDWTVSTWTGTYLSVKANSRRTLSYTVLQNPVSDPARPTDSETLQCSVISESESKACSGEPSVFWFRSGSEQSYPEIIHSTDKGLRDCENTMTSNTQKKCSYSFYKNFSSSDSGTFYCAVATCGEILFGNGIKTAACFSDQSASPKVNVLMIIIICLAISVTINIGFICHQTRRHFKAQTVNGQDLNYAALHFDGKKTSRGKIKQLKTEDSVYSQVKCDE</sequence>
<keyword evidence="12" id="KW-1185">Reference proteome</keyword>
<feature type="transmembrane region" description="Helical" evidence="8">
    <location>
        <begin position="266"/>
        <end position="286"/>
    </location>
</feature>
<keyword evidence="2" id="KW-1003">Cell membrane</keyword>
<keyword evidence="3 9" id="KW-0732">Signal</keyword>
<protein>
    <recommendedName>
        <fullName evidence="10">Ig-like domain-containing protein</fullName>
    </recommendedName>
</protein>
<dbReference type="GeneTree" id="ENSGT01030000234530"/>
<dbReference type="PANTHER" id="PTHR19433">
    <property type="entry name" value="T-CELL RECEPTOR ALPHA CHAIN V REGION-RELATED"/>
    <property type="match status" value="1"/>
</dbReference>
<reference evidence="11" key="3">
    <citation type="submission" date="2025-09" db="UniProtKB">
        <authorList>
            <consortium name="Ensembl"/>
        </authorList>
    </citation>
    <scope>IDENTIFICATION</scope>
</reference>
<keyword evidence="6" id="KW-1015">Disulfide bond</keyword>
<keyword evidence="8" id="KW-1133">Transmembrane helix</keyword>
<dbReference type="PANTHER" id="PTHR19433:SF111">
    <property type="entry name" value="T CELL RECEPTOR ALPHA VARIABLE 4"/>
    <property type="match status" value="1"/>
</dbReference>
<dbReference type="InterPro" id="IPR007110">
    <property type="entry name" value="Ig-like_dom"/>
</dbReference>
<dbReference type="InterPro" id="IPR013783">
    <property type="entry name" value="Ig-like_fold"/>
</dbReference>
<dbReference type="InterPro" id="IPR052051">
    <property type="entry name" value="TCR_complex_component"/>
</dbReference>
<evidence type="ECO:0000256" key="8">
    <source>
        <dbReference type="SAM" id="Phobius"/>
    </source>
</evidence>
<dbReference type="SMART" id="SM00406">
    <property type="entry name" value="IGv"/>
    <property type="match status" value="1"/>
</dbReference>
<accession>A0A096M1A1</accession>
<evidence type="ECO:0000256" key="5">
    <source>
        <dbReference type="ARBA" id="ARBA00023136"/>
    </source>
</evidence>
<evidence type="ECO:0000256" key="9">
    <source>
        <dbReference type="SAM" id="SignalP"/>
    </source>
</evidence>
<evidence type="ECO:0000256" key="3">
    <source>
        <dbReference type="ARBA" id="ARBA00022729"/>
    </source>
</evidence>
<evidence type="ECO:0000256" key="6">
    <source>
        <dbReference type="ARBA" id="ARBA00023157"/>
    </source>
</evidence>
<organism evidence="11 12">
    <name type="scientific">Poecilia formosa</name>
    <name type="common">Amazon molly</name>
    <name type="synonym">Limia formosa</name>
    <dbReference type="NCBI Taxonomy" id="48698"/>
    <lineage>
        <taxon>Eukaryota</taxon>
        <taxon>Metazoa</taxon>
        <taxon>Chordata</taxon>
        <taxon>Craniata</taxon>
        <taxon>Vertebrata</taxon>
        <taxon>Euteleostomi</taxon>
        <taxon>Actinopterygii</taxon>
        <taxon>Neopterygii</taxon>
        <taxon>Teleostei</taxon>
        <taxon>Neoteleostei</taxon>
        <taxon>Acanthomorphata</taxon>
        <taxon>Ovalentaria</taxon>
        <taxon>Atherinomorphae</taxon>
        <taxon>Cyprinodontiformes</taxon>
        <taxon>Poeciliidae</taxon>
        <taxon>Poeciliinae</taxon>
        <taxon>Poecilia</taxon>
    </lineage>
</organism>
<evidence type="ECO:0000313" key="12">
    <source>
        <dbReference type="Proteomes" id="UP000028760"/>
    </source>
</evidence>
<name>A0A096M1A1_POEFO</name>
<dbReference type="EMBL" id="AYCK01012726">
    <property type="status" value="NOT_ANNOTATED_CDS"/>
    <property type="molecule type" value="Genomic_DNA"/>
</dbReference>
<evidence type="ECO:0000256" key="4">
    <source>
        <dbReference type="ARBA" id="ARBA00022859"/>
    </source>
</evidence>
<dbReference type="OMA" id="TQKKCSY"/>
<keyword evidence="5 8" id="KW-0472">Membrane</keyword>
<dbReference type="Ensembl" id="ENSPFOT00000026638.1">
    <property type="protein sequence ID" value="ENSPFOP00000025192.1"/>
    <property type="gene ID" value="ENSPFOG00000001406.2"/>
</dbReference>
<feature type="signal peptide" evidence="9">
    <location>
        <begin position="1"/>
        <end position="19"/>
    </location>
</feature>
<evidence type="ECO:0000313" key="11">
    <source>
        <dbReference type="Ensembl" id="ENSPFOP00000025192.1"/>
    </source>
</evidence>
<keyword evidence="7" id="KW-0325">Glycoprotein</keyword>
<dbReference type="InterPro" id="IPR013106">
    <property type="entry name" value="Ig_V-set"/>
</dbReference>
<keyword evidence="4" id="KW-0391">Immunity</keyword>
<keyword evidence="8" id="KW-0812">Transmembrane</keyword>
<dbReference type="InterPro" id="IPR003599">
    <property type="entry name" value="Ig_sub"/>
</dbReference>
<reference evidence="12" key="1">
    <citation type="submission" date="2013-10" db="EMBL/GenBank/DDBJ databases">
        <authorList>
            <person name="Schartl M."/>
            <person name="Warren W."/>
        </authorList>
    </citation>
    <scope>NUCLEOTIDE SEQUENCE [LARGE SCALE GENOMIC DNA]</scope>
    <source>
        <strain evidence="12">female</strain>
    </source>
</reference>
<dbReference type="SUPFAM" id="SSF48726">
    <property type="entry name" value="Immunoglobulin"/>
    <property type="match status" value="2"/>
</dbReference>
<evidence type="ECO:0000256" key="7">
    <source>
        <dbReference type="ARBA" id="ARBA00023180"/>
    </source>
</evidence>
<dbReference type="GO" id="GO:0009617">
    <property type="term" value="P:response to bacterium"/>
    <property type="evidence" value="ECO:0007669"/>
    <property type="project" value="TreeGrafter"/>
</dbReference>
<dbReference type="EMBL" id="AYCK01012727">
    <property type="status" value="NOT_ANNOTATED_CDS"/>
    <property type="molecule type" value="Genomic_DNA"/>
</dbReference>
<proteinExistence type="predicted"/>
<dbReference type="AlphaFoldDB" id="A0A096M1A1"/>
<dbReference type="GO" id="GO:0002376">
    <property type="term" value="P:immune system process"/>
    <property type="evidence" value="ECO:0007669"/>
    <property type="project" value="UniProtKB-KW"/>
</dbReference>
<dbReference type="SMART" id="SM00409">
    <property type="entry name" value="IG"/>
    <property type="match status" value="2"/>
</dbReference>
<dbReference type="Gene3D" id="2.60.40.10">
    <property type="entry name" value="Immunoglobulins"/>
    <property type="match status" value="2"/>
</dbReference>
<evidence type="ECO:0000259" key="10">
    <source>
        <dbReference type="PROSITE" id="PS50835"/>
    </source>
</evidence>
<comment type="subcellular location">
    <subcellularLocation>
        <location evidence="1">Cell membrane</location>
    </subcellularLocation>
</comment>
<dbReference type="PROSITE" id="PS50835">
    <property type="entry name" value="IG_LIKE"/>
    <property type="match status" value="2"/>
</dbReference>
<dbReference type="InterPro" id="IPR036179">
    <property type="entry name" value="Ig-like_dom_sf"/>
</dbReference>
<evidence type="ECO:0000256" key="2">
    <source>
        <dbReference type="ARBA" id="ARBA00022475"/>
    </source>
</evidence>
<dbReference type="GO" id="GO:0005886">
    <property type="term" value="C:plasma membrane"/>
    <property type="evidence" value="ECO:0007669"/>
    <property type="project" value="UniProtKB-SubCell"/>
</dbReference>